<gene>
    <name evidence="10" type="ORF">DSY96_09175</name>
</gene>
<proteinExistence type="predicted"/>
<organism evidence="10 11">
    <name type="scientific">SAR324 cluster bacterium</name>
    <dbReference type="NCBI Taxonomy" id="2024889"/>
    <lineage>
        <taxon>Bacteria</taxon>
        <taxon>Deltaproteobacteria</taxon>
        <taxon>SAR324 cluster</taxon>
    </lineage>
</organism>
<comment type="catalytic activity">
    <reaction evidence="8">
        <text>heme b + (2E,6E)-farnesyl diphosphate + H2O = Fe(II)-heme o + diphosphate</text>
        <dbReference type="Rhea" id="RHEA:28070"/>
        <dbReference type="ChEBI" id="CHEBI:15377"/>
        <dbReference type="ChEBI" id="CHEBI:33019"/>
        <dbReference type="ChEBI" id="CHEBI:60344"/>
        <dbReference type="ChEBI" id="CHEBI:60530"/>
        <dbReference type="ChEBI" id="CHEBI:175763"/>
        <dbReference type="EC" id="2.5.1.141"/>
    </reaction>
</comment>
<evidence type="ECO:0000256" key="6">
    <source>
        <dbReference type="ARBA" id="ARBA00023133"/>
    </source>
</evidence>
<dbReference type="InterPro" id="IPR000537">
    <property type="entry name" value="UbiA_prenyltransferase"/>
</dbReference>
<evidence type="ECO:0000256" key="8">
    <source>
        <dbReference type="ARBA" id="ARBA00047690"/>
    </source>
</evidence>
<evidence type="ECO:0000256" key="7">
    <source>
        <dbReference type="ARBA" id="ARBA00023136"/>
    </source>
</evidence>
<evidence type="ECO:0000256" key="3">
    <source>
        <dbReference type="ARBA" id="ARBA00022679"/>
    </source>
</evidence>
<feature type="transmembrane region" description="Helical" evidence="9">
    <location>
        <begin position="52"/>
        <end position="75"/>
    </location>
</feature>
<dbReference type="EC" id="2.5.1.141" evidence="2"/>
<reference evidence="10 11" key="1">
    <citation type="submission" date="2018-06" db="EMBL/GenBank/DDBJ databases">
        <title>Combined omics and stable isotope probing to characterize newly discovered Mariana Back-Arc vent microbial communities.</title>
        <authorList>
            <person name="Trembath-Reichert E."/>
            <person name="Huber J.A."/>
        </authorList>
    </citation>
    <scope>NUCLEOTIDE SEQUENCE [LARGE SCALE GENOMIC DNA]</scope>
    <source>
        <strain evidence="10">MAG 58</strain>
    </source>
</reference>
<comment type="caution">
    <text evidence="10">The sequence shown here is derived from an EMBL/GenBank/DDBJ whole genome shotgun (WGS) entry which is preliminary data.</text>
</comment>
<dbReference type="PANTHER" id="PTHR43448">
    <property type="entry name" value="PROTOHEME IX FARNESYLTRANSFERASE, MITOCHONDRIAL"/>
    <property type="match status" value="1"/>
</dbReference>
<name>A0A432GGG1_9DELT</name>
<feature type="transmembrane region" description="Helical" evidence="9">
    <location>
        <begin position="30"/>
        <end position="46"/>
    </location>
</feature>
<feature type="non-terminal residue" evidence="10">
    <location>
        <position position="110"/>
    </location>
</feature>
<evidence type="ECO:0000256" key="5">
    <source>
        <dbReference type="ARBA" id="ARBA00022989"/>
    </source>
</evidence>
<dbReference type="GO" id="GO:0016020">
    <property type="term" value="C:membrane"/>
    <property type="evidence" value="ECO:0007669"/>
    <property type="project" value="UniProtKB-SubCell"/>
</dbReference>
<dbReference type="Gene3D" id="1.10.357.140">
    <property type="entry name" value="UbiA prenyltransferase"/>
    <property type="match status" value="1"/>
</dbReference>
<keyword evidence="5 9" id="KW-1133">Transmembrane helix</keyword>
<evidence type="ECO:0000256" key="9">
    <source>
        <dbReference type="SAM" id="Phobius"/>
    </source>
</evidence>
<evidence type="ECO:0000313" key="11">
    <source>
        <dbReference type="Proteomes" id="UP000287917"/>
    </source>
</evidence>
<protein>
    <recommendedName>
        <fullName evidence="2">heme o synthase</fullName>
        <ecNumber evidence="2">2.5.1.141</ecNumber>
    </recommendedName>
</protein>
<keyword evidence="3 10" id="KW-0808">Transferase</keyword>
<dbReference type="GO" id="GO:0006783">
    <property type="term" value="P:heme biosynthetic process"/>
    <property type="evidence" value="ECO:0007669"/>
    <property type="project" value="UniProtKB-KW"/>
</dbReference>
<dbReference type="PANTHER" id="PTHR43448:SF2">
    <property type="entry name" value="PROTOHEME IX FARNESYLTRANSFERASE, MITOCHONDRIAL"/>
    <property type="match status" value="1"/>
</dbReference>
<dbReference type="EMBL" id="QNZK01000314">
    <property type="protein sequence ID" value="RTZ82858.1"/>
    <property type="molecule type" value="Genomic_DNA"/>
</dbReference>
<keyword evidence="7 9" id="KW-0472">Membrane</keyword>
<dbReference type="InterPro" id="IPR044878">
    <property type="entry name" value="UbiA_sf"/>
</dbReference>
<evidence type="ECO:0000256" key="1">
    <source>
        <dbReference type="ARBA" id="ARBA00004141"/>
    </source>
</evidence>
<dbReference type="Proteomes" id="UP000287917">
    <property type="component" value="Unassembled WGS sequence"/>
</dbReference>
<dbReference type="InterPro" id="IPR006369">
    <property type="entry name" value="Protohaem_IX_farnesylTrfase"/>
</dbReference>
<evidence type="ECO:0000256" key="2">
    <source>
        <dbReference type="ARBA" id="ARBA00012292"/>
    </source>
</evidence>
<dbReference type="Pfam" id="PF01040">
    <property type="entry name" value="UbiA"/>
    <property type="match status" value="1"/>
</dbReference>
<keyword evidence="6" id="KW-0350">Heme biosynthesis</keyword>
<evidence type="ECO:0000313" key="10">
    <source>
        <dbReference type="EMBL" id="RTZ82858.1"/>
    </source>
</evidence>
<sequence length="110" mass="11997">MNEKTIVANVYPSPNFSKIRGYITLTKPRLLSSVLLSTVLGYILPVDSSADVLPLLYLLLGTAMIGSGAHTLNQWQEQIPDSKMRRTKNRPLPTGKLSGNEALAFGIIIS</sequence>
<keyword evidence="4 9" id="KW-0812">Transmembrane</keyword>
<comment type="subcellular location">
    <subcellularLocation>
        <location evidence="1">Membrane</location>
        <topology evidence="1">Multi-pass membrane protein</topology>
    </subcellularLocation>
</comment>
<evidence type="ECO:0000256" key="4">
    <source>
        <dbReference type="ARBA" id="ARBA00022692"/>
    </source>
</evidence>
<accession>A0A432GGG1</accession>
<dbReference type="GO" id="GO:0008495">
    <property type="term" value="F:protoheme IX farnesyltransferase activity"/>
    <property type="evidence" value="ECO:0007669"/>
    <property type="project" value="UniProtKB-EC"/>
</dbReference>
<dbReference type="AlphaFoldDB" id="A0A432GGG1"/>